<keyword evidence="6 7" id="KW-0472">Membrane</keyword>
<evidence type="ECO:0000313" key="9">
    <source>
        <dbReference type="EMBL" id="MQW90840.1"/>
    </source>
</evidence>
<keyword evidence="9" id="KW-0378">Hydrolase</keyword>
<dbReference type="PANTHER" id="PTHR30443:SF2">
    <property type="entry name" value="PHOSPHOETHANOLAMINE TRANSFERASE EPTC"/>
    <property type="match status" value="1"/>
</dbReference>
<dbReference type="GO" id="GO:0009244">
    <property type="term" value="P:lipopolysaccharide core region biosynthetic process"/>
    <property type="evidence" value="ECO:0007669"/>
    <property type="project" value="TreeGrafter"/>
</dbReference>
<dbReference type="PANTHER" id="PTHR30443">
    <property type="entry name" value="INNER MEMBRANE PROTEIN"/>
    <property type="match status" value="1"/>
</dbReference>
<feature type="transmembrane region" description="Helical" evidence="7">
    <location>
        <begin position="120"/>
        <end position="139"/>
    </location>
</feature>
<accession>A0A5Q0NZM4</accession>
<dbReference type="CDD" id="cd16017">
    <property type="entry name" value="LptA"/>
    <property type="match status" value="1"/>
</dbReference>
<evidence type="ECO:0000256" key="2">
    <source>
        <dbReference type="ARBA" id="ARBA00022475"/>
    </source>
</evidence>
<evidence type="ECO:0000313" key="12">
    <source>
        <dbReference type="Proteomes" id="UP000480556"/>
    </source>
</evidence>
<feature type="domain" description="Sulfatase N-terminal" evidence="8">
    <location>
        <begin position="219"/>
        <end position="469"/>
    </location>
</feature>
<dbReference type="Proteomes" id="UP000327478">
    <property type="component" value="Chromosome"/>
</dbReference>
<dbReference type="GO" id="GO:0016787">
    <property type="term" value="F:hydrolase activity"/>
    <property type="evidence" value="ECO:0007669"/>
    <property type="project" value="UniProtKB-KW"/>
</dbReference>
<evidence type="ECO:0000259" key="8">
    <source>
        <dbReference type="Pfam" id="PF00884"/>
    </source>
</evidence>
<keyword evidence="4 7" id="KW-0812">Transmembrane</keyword>
<keyword evidence="3" id="KW-0808">Transferase</keyword>
<protein>
    <submittedName>
        <fullName evidence="9">Sulfatase-like hydrolase/transferase</fullName>
    </submittedName>
</protein>
<dbReference type="GO" id="GO:0016776">
    <property type="term" value="F:phosphotransferase activity, phosphate group as acceptor"/>
    <property type="evidence" value="ECO:0007669"/>
    <property type="project" value="TreeGrafter"/>
</dbReference>
<evidence type="ECO:0000256" key="3">
    <source>
        <dbReference type="ARBA" id="ARBA00022679"/>
    </source>
</evidence>
<evidence type="ECO:0000256" key="7">
    <source>
        <dbReference type="SAM" id="Phobius"/>
    </source>
</evidence>
<dbReference type="Proteomes" id="UP000480556">
    <property type="component" value="Unassembled WGS sequence"/>
</dbReference>
<dbReference type="InterPro" id="IPR000917">
    <property type="entry name" value="Sulfatase_N"/>
</dbReference>
<name>A0A5Q0NZM4_9GAMM</name>
<evidence type="ECO:0000256" key="6">
    <source>
        <dbReference type="ARBA" id="ARBA00023136"/>
    </source>
</evidence>
<sequence length="537" mass="61702">MIYLIVFISVLLQSFLFSFKNDRYRLSNILVVSSMLCSFFFLYKPLALFFLSFAVCFMAVEIYVVLKYKDFNEGILESILNTNKNEFLEVLSKNLILLIPAAFLILLINFLIVSQIQSNLRIGLLLLVPFFIAFFSSQVRLIRVDRKLKKYAQNSSAFNVLNSLDKLDKNVISSIRTKYPIFFGNLFYLLNYRGSGEINFHENRQCPDFLKDDKSTKVKNIILIIGESAMPDRFSLYGYSDFLTTPRIKQWNNLTILEGVHSLSNMTRTALPFLISYPEVHDFSKAYTCKNIFDLAKNKNIHTSWIGNQAIDSLFTSSYGPIAKCADLVLSRDHTSTGFPFTPKDDLDLLHAIENEFKQYGMANNGSNNLFVIHTVGSHAPYSIRSDEIDKIALKGADEYDLSIHHTDRLLDEIKKLADRQLEDYMLIYTSDHGEVVEDEGGGLEHGLTFGGYQQYKVPFVILNNSNFNFNIEKYRKNSGNYANDISSLLIAEAMGYKLDEKFIFDYTCSDEILHSDYIVYDYKDLPQQINQRKRAA</sequence>
<evidence type="ECO:0000256" key="5">
    <source>
        <dbReference type="ARBA" id="ARBA00022989"/>
    </source>
</evidence>
<reference evidence="11 12" key="1">
    <citation type="submission" date="2019-10" db="EMBL/GenBank/DDBJ databases">
        <authorList>
            <person name="Dong K."/>
        </authorList>
    </citation>
    <scope>NUCLEOTIDE SEQUENCE [LARGE SCALE GENOMIC DNA]</scope>
    <source>
        <strain evidence="11">dk386</strain>
        <strain evidence="10">Dk386</strain>
        <strain evidence="12">dk771</strain>
        <strain evidence="9">Dk771</strain>
    </source>
</reference>
<keyword evidence="5 7" id="KW-1133">Transmembrane helix</keyword>
<dbReference type="InterPro" id="IPR017850">
    <property type="entry name" value="Alkaline_phosphatase_core_sf"/>
</dbReference>
<evidence type="ECO:0000313" key="10">
    <source>
        <dbReference type="EMBL" id="QGA10327.1"/>
    </source>
</evidence>
<dbReference type="EMBL" id="WITK01000001">
    <property type="protein sequence ID" value="MQW90840.1"/>
    <property type="molecule type" value="Genomic_DNA"/>
</dbReference>
<dbReference type="AlphaFoldDB" id="A0A5Q0NZM4"/>
<dbReference type="InterPro" id="IPR058130">
    <property type="entry name" value="PEA_transf_C"/>
</dbReference>
<dbReference type="SUPFAM" id="SSF53649">
    <property type="entry name" value="Alkaline phosphatase-like"/>
    <property type="match status" value="1"/>
</dbReference>
<evidence type="ECO:0000256" key="4">
    <source>
        <dbReference type="ARBA" id="ARBA00022692"/>
    </source>
</evidence>
<keyword evidence="11" id="KW-1185">Reference proteome</keyword>
<feature type="transmembrane region" description="Helical" evidence="7">
    <location>
        <begin position="95"/>
        <end position="113"/>
    </location>
</feature>
<comment type="subcellular location">
    <subcellularLocation>
        <location evidence="1">Cell membrane</location>
        <topology evidence="1">Multi-pass membrane protein</topology>
    </subcellularLocation>
</comment>
<proteinExistence type="predicted"/>
<dbReference type="Pfam" id="PF00884">
    <property type="entry name" value="Sulfatase"/>
    <property type="match status" value="1"/>
</dbReference>
<evidence type="ECO:0000256" key="1">
    <source>
        <dbReference type="ARBA" id="ARBA00004651"/>
    </source>
</evidence>
<feature type="transmembrane region" description="Helical" evidence="7">
    <location>
        <begin position="48"/>
        <end position="66"/>
    </location>
</feature>
<feature type="transmembrane region" description="Helical" evidence="7">
    <location>
        <begin position="26"/>
        <end position="43"/>
    </location>
</feature>
<gene>
    <name evidence="10" type="ORF">GFH30_02445</name>
    <name evidence="9" type="ORF">GHJ48_00255</name>
</gene>
<evidence type="ECO:0000313" key="11">
    <source>
        <dbReference type="Proteomes" id="UP000327478"/>
    </source>
</evidence>
<organism evidence="9 12">
    <name type="scientific">Acinetobacter wanghuae</name>
    <dbReference type="NCBI Taxonomy" id="2662362"/>
    <lineage>
        <taxon>Bacteria</taxon>
        <taxon>Pseudomonadati</taxon>
        <taxon>Pseudomonadota</taxon>
        <taxon>Gammaproteobacteria</taxon>
        <taxon>Moraxellales</taxon>
        <taxon>Moraxellaceae</taxon>
        <taxon>Acinetobacter</taxon>
    </lineage>
</organism>
<dbReference type="EMBL" id="CP045650">
    <property type="protein sequence ID" value="QGA10327.1"/>
    <property type="molecule type" value="Genomic_DNA"/>
</dbReference>
<dbReference type="Gene3D" id="3.40.720.10">
    <property type="entry name" value="Alkaline Phosphatase, subunit A"/>
    <property type="match status" value="1"/>
</dbReference>
<dbReference type="GO" id="GO:0005886">
    <property type="term" value="C:plasma membrane"/>
    <property type="evidence" value="ECO:0007669"/>
    <property type="project" value="UniProtKB-SubCell"/>
</dbReference>
<keyword evidence="2" id="KW-1003">Cell membrane</keyword>
<dbReference type="InterPro" id="IPR040423">
    <property type="entry name" value="PEA_transferase"/>
</dbReference>